<feature type="modified residue" description="N6-(pyridoxal phosphate)lysine" evidence="12">
    <location>
        <position position="212"/>
    </location>
</feature>
<keyword evidence="9 12" id="KW-0718">Serine biosynthesis</keyword>
<sequence length="376" mass="40688">MARPWNFSAGPSALPEVVLQQAAAEMLDWHGSGMSVMEMSHRGKHFVQICDEAENDLRELLGLSPDYAVMFMQGGGSGENAIVPMNLMGRRGAPAADFVVTGHWSSRSYKEAGRYGDTHVAATSAQATQLDGREQAPFTWVPPVDTWKVRPESAYLHLCSNETIGGVEFMDWPDTAALGAPDVPLVVDASSHFLSRPMDVSRCGMMYAGAQKNAGPAGVTMVIARRDLIGHALPICPSAFDYANVAADHSRYNTPPTFAIYIAGLVFKWVKANGGVAGMEAANRAKADLLYGYLDSTQFYRNPIHAPVRSRMNVPFVLRDESLNDAFLQGADAAGLTQLKGHKSVGGMRASIYNAVPLAGVAALVEYLKEFERRYG</sequence>
<dbReference type="InterPro" id="IPR015421">
    <property type="entry name" value="PyrdxlP-dep_Trfase_major"/>
</dbReference>
<evidence type="ECO:0000256" key="10">
    <source>
        <dbReference type="ARBA" id="ARBA00047630"/>
    </source>
</evidence>
<comment type="pathway">
    <text evidence="1 12">Cofactor biosynthesis; pyridoxine 5'-phosphate biosynthesis; pyridoxine 5'-phosphate from D-erythrose 4-phosphate: step 3/5.</text>
</comment>
<comment type="caution">
    <text evidence="12">Lacks conserved residue(s) required for the propagation of feature annotation.</text>
</comment>
<evidence type="ECO:0000256" key="3">
    <source>
        <dbReference type="ARBA" id="ARBA00006904"/>
    </source>
</evidence>
<evidence type="ECO:0000256" key="13">
    <source>
        <dbReference type="RuleBase" id="RU004505"/>
    </source>
</evidence>
<evidence type="ECO:0000256" key="5">
    <source>
        <dbReference type="ARBA" id="ARBA00022605"/>
    </source>
</evidence>
<dbReference type="InterPro" id="IPR015422">
    <property type="entry name" value="PyrdxlP-dep_Trfase_small"/>
</dbReference>
<evidence type="ECO:0000256" key="7">
    <source>
        <dbReference type="ARBA" id="ARBA00022898"/>
    </source>
</evidence>
<dbReference type="FunFam" id="3.40.640.10:FF:000010">
    <property type="entry name" value="Phosphoserine aminotransferase"/>
    <property type="match status" value="1"/>
</dbReference>
<evidence type="ECO:0000313" key="16">
    <source>
        <dbReference type="Proteomes" id="UP000494111"/>
    </source>
</evidence>
<dbReference type="GO" id="GO:0030170">
    <property type="term" value="F:pyridoxal phosphate binding"/>
    <property type="evidence" value="ECO:0007669"/>
    <property type="project" value="UniProtKB-UniRule"/>
</dbReference>
<evidence type="ECO:0000256" key="9">
    <source>
        <dbReference type="ARBA" id="ARBA00023299"/>
    </source>
</evidence>
<dbReference type="Gene3D" id="3.90.1150.10">
    <property type="entry name" value="Aspartate Aminotransferase, domain 1"/>
    <property type="match status" value="1"/>
</dbReference>
<feature type="binding site" evidence="12">
    <location>
        <position position="163"/>
    </location>
    <ligand>
        <name>pyridoxal 5'-phosphate</name>
        <dbReference type="ChEBI" id="CHEBI:597326"/>
    </ligand>
</feature>
<dbReference type="GO" id="GO:0004648">
    <property type="term" value="F:O-phospho-L-serine:2-oxoglutarate aminotransferase activity"/>
    <property type="evidence" value="ECO:0007669"/>
    <property type="project" value="UniProtKB-UniRule"/>
</dbReference>
<evidence type="ECO:0000256" key="2">
    <source>
        <dbReference type="ARBA" id="ARBA00005099"/>
    </source>
</evidence>
<protein>
    <recommendedName>
        <fullName evidence="12">Phosphoserine aminotransferase</fullName>
        <ecNumber evidence="12">2.6.1.52</ecNumber>
    </recommendedName>
    <alternativeName>
        <fullName evidence="12">Phosphohydroxythreonine aminotransferase</fullName>
        <shortName evidence="12">PSAT</shortName>
    </alternativeName>
</protein>
<feature type="binding site" evidence="12">
    <location>
        <begin position="253"/>
        <end position="254"/>
    </location>
    <ligand>
        <name>pyridoxal 5'-phosphate</name>
        <dbReference type="ChEBI" id="CHEBI:597326"/>
    </ligand>
</feature>
<evidence type="ECO:0000256" key="11">
    <source>
        <dbReference type="ARBA" id="ARBA00049007"/>
    </source>
</evidence>
<keyword evidence="12" id="KW-0963">Cytoplasm</keyword>
<accession>A0A6S6ZAE4</accession>
<dbReference type="SUPFAM" id="SSF53383">
    <property type="entry name" value="PLP-dependent transferases"/>
    <property type="match status" value="1"/>
</dbReference>
<dbReference type="NCBIfam" id="NF003764">
    <property type="entry name" value="PRK05355.1"/>
    <property type="match status" value="1"/>
</dbReference>
<dbReference type="InterPro" id="IPR022278">
    <property type="entry name" value="Pser_aminoTfrase"/>
</dbReference>
<dbReference type="GO" id="GO:0006564">
    <property type="term" value="P:L-serine biosynthetic process"/>
    <property type="evidence" value="ECO:0007669"/>
    <property type="project" value="UniProtKB-UniRule"/>
</dbReference>
<dbReference type="InterPro" id="IPR015424">
    <property type="entry name" value="PyrdxlP-dep_Trfase"/>
</dbReference>
<dbReference type="UniPathway" id="UPA00135">
    <property type="reaction ID" value="UER00197"/>
</dbReference>
<dbReference type="FunFam" id="3.90.1150.10:FF:000006">
    <property type="entry name" value="Phosphoserine aminotransferase"/>
    <property type="match status" value="1"/>
</dbReference>
<dbReference type="PIRSF" id="PIRSF000525">
    <property type="entry name" value="SerC"/>
    <property type="match status" value="1"/>
</dbReference>
<feature type="binding site" evidence="12">
    <location>
        <position position="188"/>
    </location>
    <ligand>
        <name>pyridoxal 5'-phosphate</name>
        <dbReference type="ChEBI" id="CHEBI:597326"/>
    </ligand>
</feature>
<evidence type="ECO:0000256" key="8">
    <source>
        <dbReference type="ARBA" id="ARBA00023096"/>
    </source>
</evidence>
<dbReference type="Gene3D" id="3.40.640.10">
    <property type="entry name" value="Type I PLP-dependent aspartate aminotransferase-like (Major domain)"/>
    <property type="match status" value="1"/>
</dbReference>
<evidence type="ECO:0000256" key="12">
    <source>
        <dbReference type="HAMAP-Rule" id="MF_00160"/>
    </source>
</evidence>
<dbReference type="NCBIfam" id="TIGR01364">
    <property type="entry name" value="serC_1"/>
    <property type="match status" value="1"/>
</dbReference>
<dbReference type="PANTHER" id="PTHR43247">
    <property type="entry name" value="PHOSPHOSERINE AMINOTRANSFERASE"/>
    <property type="match status" value="1"/>
</dbReference>
<comment type="function">
    <text evidence="12">Catalyzes the reversible conversion of 3-phosphohydroxypyruvate to phosphoserine and of 3-hydroxy-2-oxo-4-phosphonooxybutanoate to phosphohydroxythreonine.</text>
</comment>
<dbReference type="HAMAP" id="MF_00160">
    <property type="entry name" value="SerC_aminotrans_5"/>
    <property type="match status" value="1"/>
</dbReference>
<feature type="domain" description="Aminotransferase class V" evidence="14">
    <location>
        <begin position="5"/>
        <end position="364"/>
    </location>
</feature>
<dbReference type="Pfam" id="PF00266">
    <property type="entry name" value="Aminotran_5"/>
    <property type="match status" value="1"/>
</dbReference>
<evidence type="ECO:0000259" key="14">
    <source>
        <dbReference type="Pfam" id="PF00266"/>
    </source>
</evidence>
<dbReference type="RefSeq" id="WP_175195378.1">
    <property type="nucleotide sequence ID" value="NZ_CADIJO010000001.1"/>
</dbReference>
<evidence type="ECO:0000313" key="15">
    <source>
        <dbReference type="EMBL" id="CAB3658137.1"/>
    </source>
</evidence>
<organism evidence="15 16">
    <name type="scientific">Achromobacter deleyi</name>
    <dbReference type="NCBI Taxonomy" id="1353891"/>
    <lineage>
        <taxon>Bacteria</taxon>
        <taxon>Pseudomonadati</taxon>
        <taxon>Pseudomonadota</taxon>
        <taxon>Betaproteobacteria</taxon>
        <taxon>Burkholderiales</taxon>
        <taxon>Alcaligenaceae</taxon>
        <taxon>Achromobacter</taxon>
    </lineage>
</organism>
<comment type="pathway">
    <text evidence="2 12 13">Amino-acid biosynthesis; L-serine biosynthesis; L-serine from 3-phospho-D-glycerate: step 2/3.</text>
</comment>
<evidence type="ECO:0000256" key="1">
    <source>
        <dbReference type="ARBA" id="ARBA00004915"/>
    </source>
</evidence>
<comment type="subcellular location">
    <subcellularLocation>
        <location evidence="12">Cytoplasm</location>
    </subcellularLocation>
</comment>
<feature type="binding site" evidence="12">
    <location>
        <position position="211"/>
    </location>
    <ligand>
        <name>pyridoxal 5'-phosphate</name>
        <dbReference type="ChEBI" id="CHEBI:597326"/>
    </ligand>
</feature>
<comment type="similarity">
    <text evidence="3 12">Belongs to the class-V pyridoxal-phosphate-dependent aminotransferase family. SerC subfamily.</text>
</comment>
<proteinExistence type="inferred from homology"/>
<feature type="binding site" evidence="12">
    <location>
        <position position="42"/>
    </location>
    <ligand>
        <name>L-glutamate</name>
        <dbReference type="ChEBI" id="CHEBI:29985"/>
    </ligand>
</feature>
<dbReference type="PROSITE" id="PS00595">
    <property type="entry name" value="AA_TRANSFER_CLASS_5"/>
    <property type="match status" value="1"/>
</dbReference>
<dbReference type="GO" id="GO:0005737">
    <property type="term" value="C:cytoplasm"/>
    <property type="evidence" value="ECO:0007669"/>
    <property type="project" value="UniProtKB-SubCell"/>
</dbReference>
<dbReference type="PANTHER" id="PTHR43247:SF1">
    <property type="entry name" value="PHOSPHOSERINE AMINOTRANSFERASE"/>
    <property type="match status" value="1"/>
</dbReference>
<dbReference type="InterPro" id="IPR020578">
    <property type="entry name" value="Aminotrans_V_PyrdxlP_BS"/>
</dbReference>
<dbReference type="EMBL" id="CADIJO010000001">
    <property type="protein sequence ID" value="CAB3658137.1"/>
    <property type="molecule type" value="Genomic_DNA"/>
</dbReference>
<keyword evidence="7 12" id="KW-0663">Pyridoxal phosphate</keyword>
<comment type="catalytic activity">
    <reaction evidence="10 12">
        <text>4-(phosphooxy)-L-threonine + 2-oxoglutarate = (R)-3-hydroxy-2-oxo-4-phosphooxybutanoate + L-glutamate</text>
        <dbReference type="Rhea" id="RHEA:16573"/>
        <dbReference type="ChEBI" id="CHEBI:16810"/>
        <dbReference type="ChEBI" id="CHEBI:29985"/>
        <dbReference type="ChEBI" id="CHEBI:58452"/>
        <dbReference type="ChEBI" id="CHEBI:58538"/>
        <dbReference type="EC" id="2.6.1.52"/>
    </reaction>
</comment>
<comment type="catalytic activity">
    <reaction evidence="11 12 13">
        <text>O-phospho-L-serine + 2-oxoglutarate = 3-phosphooxypyruvate + L-glutamate</text>
        <dbReference type="Rhea" id="RHEA:14329"/>
        <dbReference type="ChEBI" id="CHEBI:16810"/>
        <dbReference type="ChEBI" id="CHEBI:18110"/>
        <dbReference type="ChEBI" id="CHEBI:29985"/>
        <dbReference type="ChEBI" id="CHEBI:57524"/>
        <dbReference type="EC" id="2.6.1.52"/>
    </reaction>
</comment>
<comment type="cofactor">
    <cofactor evidence="12">
        <name>pyridoxal 5'-phosphate</name>
        <dbReference type="ChEBI" id="CHEBI:597326"/>
    </cofactor>
    <text evidence="12">Binds 1 pyridoxal phosphate per subunit.</text>
</comment>
<dbReference type="EC" id="2.6.1.52" evidence="12"/>
<comment type="subunit">
    <text evidence="12">Homodimer.</text>
</comment>
<name>A0A6S6ZAE4_9BURK</name>
<dbReference type="GO" id="GO:0008615">
    <property type="term" value="P:pyridoxine biosynthetic process"/>
    <property type="evidence" value="ECO:0007669"/>
    <property type="project" value="UniProtKB-UniRule"/>
</dbReference>
<feature type="binding site" evidence="12">
    <location>
        <position position="104"/>
    </location>
    <ligand>
        <name>pyridoxal 5'-phosphate</name>
        <dbReference type="ChEBI" id="CHEBI:597326"/>
    </ligand>
</feature>
<keyword evidence="4 12" id="KW-0032">Aminotransferase</keyword>
<reference evidence="15 16" key="1">
    <citation type="submission" date="2020-04" db="EMBL/GenBank/DDBJ databases">
        <authorList>
            <person name="De Canck E."/>
        </authorList>
    </citation>
    <scope>NUCLEOTIDE SEQUENCE [LARGE SCALE GENOMIC DNA]</scope>
    <source>
        <strain evidence="15 16">LMG 3458</strain>
    </source>
</reference>
<evidence type="ECO:0000256" key="6">
    <source>
        <dbReference type="ARBA" id="ARBA00022679"/>
    </source>
</evidence>
<feature type="binding site" evidence="12">
    <location>
        <begin position="76"/>
        <end position="77"/>
    </location>
    <ligand>
        <name>pyridoxal 5'-phosphate</name>
        <dbReference type="ChEBI" id="CHEBI:597326"/>
    </ligand>
</feature>
<keyword evidence="5 12" id="KW-0028">Amino-acid biosynthesis</keyword>
<dbReference type="InterPro" id="IPR000192">
    <property type="entry name" value="Aminotrans_V_dom"/>
</dbReference>
<keyword evidence="6 12" id="KW-0808">Transferase</keyword>
<evidence type="ECO:0000256" key="4">
    <source>
        <dbReference type="ARBA" id="ARBA00022576"/>
    </source>
</evidence>
<gene>
    <name evidence="12 15" type="primary">serC</name>
    <name evidence="15" type="ORF">LMG3458_00440</name>
</gene>
<dbReference type="AlphaFoldDB" id="A0A6S6ZAE4"/>
<keyword evidence="8 12" id="KW-0664">Pyridoxine biosynthesis</keyword>
<dbReference type="Proteomes" id="UP000494111">
    <property type="component" value="Unassembled WGS sequence"/>
</dbReference>
<dbReference type="UniPathway" id="UPA00244">
    <property type="reaction ID" value="UER00311"/>
</dbReference>